<dbReference type="RefSeq" id="WP_068812038.1">
    <property type="nucleotide sequence ID" value="NZ_BMIY01000002.1"/>
</dbReference>
<keyword evidence="1" id="KW-1133">Transmembrane helix</keyword>
<evidence type="ECO:0000313" key="2">
    <source>
        <dbReference type="EMBL" id="GGG49925.1"/>
    </source>
</evidence>
<name>A0A917GLI5_9GAMM</name>
<sequence length="282" mass="30666">MNRYRNHKRDNGFTLIEIVVTMLISVILALGIVTFISDTVDGVLASGNRNQLTSSGRTVVDRLALELHNAVPNSIRTTAAGAGGDQCIEFIPFEAATNYVDPPFTGSGGDEFEVIDFNPALTYASPAGVLAVIYPDDTDELYTGGTPGPRALVDAITDTGGADGKVTVYLDSTHRFSRRSPVDRIYIAMQPVSFCLEDNNLYRYQNYDFQATQCDPDTASCLPTSVPDRQLISDTIDNTGLAAFSILPATLRRNAIISMTLNFTSEGDVVQLKHEVMMRNVP</sequence>
<keyword evidence="1" id="KW-0812">Transmembrane</keyword>
<dbReference type="OrthoDB" id="9788802at2"/>
<dbReference type="InterPro" id="IPR012902">
    <property type="entry name" value="N_methyl_site"/>
</dbReference>
<reference evidence="2" key="2">
    <citation type="submission" date="2020-09" db="EMBL/GenBank/DDBJ databases">
        <authorList>
            <person name="Sun Q."/>
            <person name="Zhou Y."/>
        </authorList>
    </citation>
    <scope>NUCLEOTIDE SEQUENCE</scope>
    <source>
        <strain evidence="2">CGMCC 1.15425</strain>
    </source>
</reference>
<protein>
    <submittedName>
        <fullName evidence="2">MSHA biogenesis protein MshO</fullName>
    </submittedName>
</protein>
<dbReference type="Pfam" id="PF07963">
    <property type="entry name" value="N_methyl"/>
    <property type="match status" value="1"/>
</dbReference>
<dbReference type="NCBIfam" id="TIGR02532">
    <property type="entry name" value="IV_pilin_GFxxxE"/>
    <property type="match status" value="1"/>
</dbReference>
<comment type="caution">
    <text evidence="2">The sequence shown here is derived from an EMBL/GenBank/DDBJ whole genome shotgun (WGS) entry which is preliminary data.</text>
</comment>
<dbReference type="EMBL" id="BMIY01000002">
    <property type="protein sequence ID" value="GGG49925.1"/>
    <property type="molecule type" value="Genomic_DNA"/>
</dbReference>
<dbReference type="AlphaFoldDB" id="A0A917GLI5"/>
<reference evidence="2" key="1">
    <citation type="journal article" date="2014" name="Int. J. Syst. Evol. Microbiol.">
        <title>Complete genome sequence of Corynebacterium casei LMG S-19264T (=DSM 44701T), isolated from a smear-ripened cheese.</title>
        <authorList>
            <consortium name="US DOE Joint Genome Institute (JGI-PGF)"/>
            <person name="Walter F."/>
            <person name="Albersmeier A."/>
            <person name="Kalinowski J."/>
            <person name="Ruckert C."/>
        </authorList>
    </citation>
    <scope>NUCLEOTIDE SEQUENCE</scope>
    <source>
        <strain evidence="2">CGMCC 1.15425</strain>
    </source>
</reference>
<dbReference type="SUPFAM" id="SSF54523">
    <property type="entry name" value="Pili subunits"/>
    <property type="match status" value="1"/>
</dbReference>
<evidence type="ECO:0000313" key="3">
    <source>
        <dbReference type="Proteomes" id="UP000627715"/>
    </source>
</evidence>
<gene>
    <name evidence="2" type="primary">mshO</name>
    <name evidence="2" type="ORF">GCM10011403_03790</name>
</gene>
<feature type="transmembrane region" description="Helical" evidence="1">
    <location>
        <begin position="12"/>
        <end position="36"/>
    </location>
</feature>
<keyword evidence="1" id="KW-0472">Membrane</keyword>
<dbReference type="Proteomes" id="UP000627715">
    <property type="component" value="Unassembled WGS sequence"/>
</dbReference>
<organism evidence="2 3">
    <name type="scientific">Pseudohongiella nitratireducens</name>
    <dbReference type="NCBI Taxonomy" id="1768907"/>
    <lineage>
        <taxon>Bacteria</taxon>
        <taxon>Pseudomonadati</taxon>
        <taxon>Pseudomonadota</taxon>
        <taxon>Gammaproteobacteria</taxon>
        <taxon>Pseudomonadales</taxon>
        <taxon>Pseudohongiellaceae</taxon>
        <taxon>Pseudohongiella</taxon>
    </lineage>
</organism>
<evidence type="ECO:0000256" key="1">
    <source>
        <dbReference type="SAM" id="Phobius"/>
    </source>
</evidence>
<accession>A0A917GLI5</accession>
<dbReference type="InterPro" id="IPR045584">
    <property type="entry name" value="Pilin-like"/>
</dbReference>
<keyword evidence="3" id="KW-1185">Reference proteome</keyword>
<proteinExistence type="predicted"/>